<dbReference type="PANTHER" id="PTHR30231:SF42">
    <property type="entry name" value="EXONUCLEASE"/>
    <property type="match status" value="1"/>
</dbReference>
<reference evidence="4" key="2">
    <citation type="submission" date="2016-01" db="EMBL/GenBank/DDBJ databases">
        <authorList>
            <person name="Poehlein A."/>
            <person name="Schlien K."/>
            <person name="Gottschalk G."/>
            <person name="Buckel W."/>
            <person name="Daniel R."/>
        </authorList>
    </citation>
    <scope>NUCLEOTIDE SEQUENCE [LARGE SCALE GENOMIC DNA]</scope>
    <source>
        <strain evidence="4">X2</strain>
    </source>
</reference>
<dbReference type="EMBL" id="CP014223">
    <property type="protein sequence ID" value="AMJ40958.1"/>
    <property type="molecule type" value="Genomic_DNA"/>
</dbReference>
<dbReference type="GO" id="GO:0003676">
    <property type="term" value="F:nucleic acid binding"/>
    <property type="evidence" value="ECO:0007669"/>
    <property type="project" value="InterPro"/>
</dbReference>
<dbReference type="GO" id="GO:0005829">
    <property type="term" value="C:cytosol"/>
    <property type="evidence" value="ECO:0007669"/>
    <property type="project" value="TreeGrafter"/>
</dbReference>
<dbReference type="RefSeq" id="WP_066049395.1">
    <property type="nucleotide sequence ID" value="NZ_CP014223.1"/>
</dbReference>
<proteinExistence type="predicted"/>
<dbReference type="SUPFAM" id="SSF53098">
    <property type="entry name" value="Ribonuclease H-like"/>
    <property type="match status" value="1"/>
</dbReference>
<keyword evidence="4" id="KW-1185">Reference proteome</keyword>
<sequence length="384" mass="43524">MYDFIAIDFETANNNLNSACSIGIVAVKNQEIVKTEYFLIKPPTAEFLMKNVDIHGITFEMVKTESNFFEVWEQLKEYFANTHFVIAHNAQFDMSVLKCCFNEYSIDIHNFHYIDNIHITHLCSPGNLQNNTLKTAADLYGVDIDNHHNALSDALAVANIIINILKTHRHESFILLAAHRNFTIKNFYELNCTNFFISSKNRIKYSNNTISMQELKELAEQIISDNLIEIDEIIFIKDWIQEHQSLAGNYPFDKISALCSLILEDGILTDSEADEMLCLLSQFVNPIETSCTECSIIFEEKLFVLTGDFDSGSKSDITEMIISKGGSCKDNLTKKADYLIVGGAGSDNWKYGNYGGKVAKALEMQEKGHTILILKEKDLINCLE</sequence>
<dbReference type="InterPro" id="IPR001357">
    <property type="entry name" value="BRCT_dom"/>
</dbReference>
<dbReference type="AlphaFoldDB" id="A0A0X1U7P7"/>
<feature type="domain" description="BRCT" evidence="1">
    <location>
        <begin position="293"/>
        <end position="384"/>
    </location>
</feature>
<evidence type="ECO:0000313" key="2">
    <source>
        <dbReference type="EMBL" id="AMJ40958.1"/>
    </source>
</evidence>
<reference evidence="3" key="3">
    <citation type="submission" date="2016-11" db="EMBL/GenBank/DDBJ databases">
        <authorList>
            <person name="Varghese N."/>
            <person name="Submissions S."/>
        </authorList>
    </citation>
    <scope>NUCLEOTIDE SEQUENCE</scope>
    <source>
        <strain evidence="3">DSM 1682</strain>
    </source>
</reference>
<accession>A0A0X1U7P7</accession>
<protein>
    <submittedName>
        <fullName evidence="3">BRCA1 C Terminus (BRCT) domain-containing protein</fullName>
    </submittedName>
</protein>
<reference evidence="5" key="4">
    <citation type="submission" date="2016-11" db="EMBL/GenBank/DDBJ databases">
        <authorList>
            <person name="Jaros S."/>
            <person name="Januszkiewicz K."/>
            <person name="Wedrychowicz H."/>
        </authorList>
    </citation>
    <scope>NUCLEOTIDE SEQUENCE [LARGE SCALE GENOMIC DNA]</scope>
    <source>
        <strain evidence="5">DSM 1682</strain>
    </source>
</reference>
<dbReference type="Proteomes" id="UP000184204">
    <property type="component" value="Unassembled WGS sequence"/>
</dbReference>
<name>A0A0X1U7P7_ANAPI</name>
<organism evidence="3 5">
    <name type="scientific">Anaerotignum propionicum DSM 1682</name>
    <dbReference type="NCBI Taxonomy" id="991789"/>
    <lineage>
        <taxon>Bacteria</taxon>
        <taxon>Bacillati</taxon>
        <taxon>Bacillota</taxon>
        <taxon>Clostridia</taxon>
        <taxon>Lachnospirales</taxon>
        <taxon>Anaerotignaceae</taxon>
        <taxon>Anaerotignum</taxon>
    </lineage>
</organism>
<dbReference type="GO" id="GO:0008408">
    <property type="term" value="F:3'-5' exonuclease activity"/>
    <property type="evidence" value="ECO:0007669"/>
    <property type="project" value="TreeGrafter"/>
</dbReference>
<dbReference type="Gene3D" id="3.30.420.10">
    <property type="entry name" value="Ribonuclease H-like superfamily/Ribonuclease H"/>
    <property type="match status" value="1"/>
</dbReference>
<reference evidence="2 4" key="1">
    <citation type="journal article" date="2016" name="Genome Announc.">
        <title>Complete Genome Sequence of the Amino Acid-Fermenting Clostridium propionicum X2 (DSM 1682).</title>
        <authorList>
            <person name="Poehlein A."/>
            <person name="Schlien K."/>
            <person name="Chowdhury N.P."/>
            <person name="Gottschalk G."/>
            <person name="Buckel W."/>
            <person name="Daniel R."/>
        </authorList>
    </citation>
    <scope>NUCLEOTIDE SEQUENCE [LARGE SCALE GENOMIC DNA]</scope>
    <source>
        <strain evidence="2 4">X2</strain>
    </source>
</reference>
<dbReference type="Pfam" id="PF00533">
    <property type="entry name" value="BRCT"/>
    <property type="match status" value="1"/>
</dbReference>
<evidence type="ECO:0000313" key="4">
    <source>
        <dbReference type="Proteomes" id="UP000068026"/>
    </source>
</evidence>
<dbReference type="PANTHER" id="PTHR30231">
    <property type="entry name" value="DNA POLYMERASE III SUBUNIT EPSILON"/>
    <property type="match status" value="1"/>
</dbReference>
<dbReference type="KEGG" id="cpro:CPRO_13650"/>
<dbReference type="SUPFAM" id="SSF52113">
    <property type="entry name" value="BRCT domain"/>
    <property type="match status" value="1"/>
</dbReference>
<dbReference type="InterPro" id="IPR036420">
    <property type="entry name" value="BRCT_dom_sf"/>
</dbReference>
<dbReference type="InterPro" id="IPR013520">
    <property type="entry name" value="Ribonucl_H"/>
</dbReference>
<dbReference type="PROSITE" id="PS50172">
    <property type="entry name" value="BRCT"/>
    <property type="match status" value="1"/>
</dbReference>
<dbReference type="InterPro" id="IPR012337">
    <property type="entry name" value="RNaseH-like_sf"/>
</dbReference>
<gene>
    <name evidence="2" type="ORF">CPRO_13650</name>
    <name evidence="3" type="ORF">SAMN02745151_01176</name>
</gene>
<dbReference type="OrthoDB" id="9776650at2"/>
<dbReference type="InterPro" id="IPR036397">
    <property type="entry name" value="RNaseH_sf"/>
</dbReference>
<dbReference type="CDD" id="cd17748">
    <property type="entry name" value="BRCT_DNA_ligase_like"/>
    <property type="match status" value="1"/>
</dbReference>
<dbReference type="EMBL" id="FQUA01000004">
    <property type="protein sequence ID" value="SHE59757.1"/>
    <property type="molecule type" value="Genomic_DNA"/>
</dbReference>
<dbReference type="SMART" id="SM00479">
    <property type="entry name" value="EXOIII"/>
    <property type="match status" value="1"/>
</dbReference>
<evidence type="ECO:0000259" key="1">
    <source>
        <dbReference type="PROSITE" id="PS50172"/>
    </source>
</evidence>
<dbReference type="Gene3D" id="3.40.50.10190">
    <property type="entry name" value="BRCT domain"/>
    <property type="match status" value="1"/>
</dbReference>
<dbReference type="Proteomes" id="UP000068026">
    <property type="component" value="Chromosome"/>
</dbReference>
<dbReference type="Pfam" id="PF00929">
    <property type="entry name" value="RNase_T"/>
    <property type="match status" value="1"/>
</dbReference>
<evidence type="ECO:0000313" key="5">
    <source>
        <dbReference type="Proteomes" id="UP000184204"/>
    </source>
</evidence>
<evidence type="ECO:0000313" key="3">
    <source>
        <dbReference type="EMBL" id="SHE59757.1"/>
    </source>
</evidence>